<keyword evidence="5" id="KW-0804">Transcription</keyword>
<dbReference type="CDD" id="cd00067">
    <property type="entry name" value="GAL4"/>
    <property type="match status" value="1"/>
</dbReference>
<feature type="compositionally biased region" description="Pro residues" evidence="7">
    <location>
        <begin position="50"/>
        <end position="64"/>
    </location>
</feature>
<dbReference type="InterPro" id="IPR001138">
    <property type="entry name" value="Zn2Cys6_DnaBD"/>
</dbReference>
<sequence>MQTLNRGIEQLFIPIGQRRGRSHQTASALDLTRARAEEKECALRGTRAYPSPPMSGSPPRPPKPNQEAAERGQRGFQAPSHDAYHAAPAISGVEYRTAPSQPPLPPPPLTAARPFPLETPERIPYPYRRPEDTMGRSIPYPPPPGQMIPQSQYSLPPVAGPGPGPGPALGPALGPAPYSMPTNPPGSENPAFTSPKSQRKTKGHVASACVPCKRAHLRCDAQRPCSRCLSNGKEDACIDIQHKKRGRPRLRDDREPRFDTGRFAHPPDPTLQRPLSLYTSPSVPPVPFEDPLRRSQSYRVLKSQPGETVAPRFIERGSAIDANLFPSPLSIATQAPEPVAFLTVGDLEVVKASSTFIDATMSTAQSMLGYRSQPIIGRKLVDMITPPERDRVVALCKSLQNEQITKEPHYLPPIYGKDEEERVIKSQPFGPESVSRYQLDRQEFFTFVAADGHPRPHPVRVGLAKDDSIYFVVLLLTSISRPFPHPTPSPRSRDITYSYQPQPLTQLTPVSASFDPGRQRLTDPPREGSFTPRQPETPVQLVSALSPGISPNVPSYSASASARGEHPGGLAHQIPRSELSLTRTTQQAEYQLPPIRSQQQQPGPPAEATWQRDDRTGRVDIGGLIEKPGTSPRRNP</sequence>
<keyword evidence="4" id="KW-0238">DNA-binding</keyword>
<feature type="domain" description="Zn(2)-C6 fungal-type" evidence="8">
    <location>
        <begin position="208"/>
        <end position="237"/>
    </location>
</feature>
<dbReference type="STRING" id="363999.A0A439CS24"/>
<keyword evidence="6" id="KW-0539">Nucleus</keyword>
<dbReference type="EMBL" id="RYZI01000492">
    <property type="protein sequence ID" value="RWA04988.1"/>
    <property type="molecule type" value="Genomic_DNA"/>
</dbReference>
<dbReference type="PROSITE" id="PS00463">
    <property type="entry name" value="ZN2_CY6_FUNGAL_1"/>
    <property type="match status" value="1"/>
</dbReference>
<evidence type="ECO:0000313" key="10">
    <source>
        <dbReference type="Proteomes" id="UP000286045"/>
    </source>
</evidence>
<feature type="compositionally biased region" description="Pro residues" evidence="7">
    <location>
        <begin position="158"/>
        <end position="168"/>
    </location>
</feature>
<feature type="compositionally biased region" description="Basic and acidic residues" evidence="7">
    <location>
        <begin position="249"/>
        <end position="262"/>
    </location>
</feature>
<dbReference type="SUPFAM" id="SSF57701">
    <property type="entry name" value="Zn2/Cys6 DNA-binding domain"/>
    <property type="match status" value="1"/>
</dbReference>
<dbReference type="GO" id="GO:0003677">
    <property type="term" value="F:DNA binding"/>
    <property type="evidence" value="ECO:0007669"/>
    <property type="project" value="UniProtKB-KW"/>
</dbReference>
<keyword evidence="3" id="KW-0805">Transcription regulation</keyword>
<feature type="region of interest" description="Disordered" evidence="7">
    <location>
        <begin position="148"/>
        <end position="199"/>
    </location>
</feature>
<feature type="compositionally biased region" description="Polar residues" evidence="7">
    <location>
        <begin position="579"/>
        <end position="589"/>
    </location>
</feature>
<dbReference type="Pfam" id="PF00172">
    <property type="entry name" value="Zn_clus"/>
    <property type="match status" value="1"/>
</dbReference>
<keyword evidence="1" id="KW-0479">Metal-binding</keyword>
<feature type="compositionally biased region" description="Pro residues" evidence="7">
    <location>
        <begin position="100"/>
        <end position="109"/>
    </location>
</feature>
<evidence type="ECO:0000313" key="9">
    <source>
        <dbReference type="EMBL" id="RWA04988.1"/>
    </source>
</evidence>
<dbReference type="GO" id="GO:0000981">
    <property type="term" value="F:DNA-binding transcription factor activity, RNA polymerase II-specific"/>
    <property type="evidence" value="ECO:0007669"/>
    <property type="project" value="InterPro"/>
</dbReference>
<organism evidence="9 10">
    <name type="scientific">Xylaria grammica</name>
    <dbReference type="NCBI Taxonomy" id="363999"/>
    <lineage>
        <taxon>Eukaryota</taxon>
        <taxon>Fungi</taxon>
        <taxon>Dikarya</taxon>
        <taxon>Ascomycota</taxon>
        <taxon>Pezizomycotina</taxon>
        <taxon>Sordariomycetes</taxon>
        <taxon>Xylariomycetidae</taxon>
        <taxon>Xylariales</taxon>
        <taxon>Xylariaceae</taxon>
        <taxon>Xylaria</taxon>
    </lineage>
</organism>
<gene>
    <name evidence="9" type="ORF">EKO27_g10122</name>
</gene>
<evidence type="ECO:0000256" key="1">
    <source>
        <dbReference type="ARBA" id="ARBA00022723"/>
    </source>
</evidence>
<feature type="compositionally biased region" description="Basic and acidic residues" evidence="7">
    <location>
        <begin position="32"/>
        <end position="42"/>
    </location>
</feature>
<feature type="compositionally biased region" description="Low complexity" evidence="7">
    <location>
        <begin position="110"/>
        <end position="126"/>
    </location>
</feature>
<evidence type="ECO:0000259" key="8">
    <source>
        <dbReference type="PROSITE" id="PS50048"/>
    </source>
</evidence>
<evidence type="ECO:0000256" key="5">
    <source>
        <dbReference type="ARBA" id="ARBA00023163"/>
    </source>
</evidence>
<dbReference type="GO" id="GO:0008270">
    <property type="term" value="F:zinc ion binding"/>
    <property type="evidence" value="ECO:0007669"/>
    <property type="project" value="InterPro"/>
</dbReference>
<dbReference type="AlphaFoldDB" id="A0A439CS24"/>
<name>A0A439CS24_9PEZI</name>
<dbReference type="PANTHER" id="PTHR47659:SF4">
    <property type="entry name" value="ZN(II)2CYS6 TRANSCRIPTION FACTOR (EUROFUNG)"/>
    <property type="match status" value="1"/>
</dbReference>
<feature type="compositionally biased region" description="Basic and acidic residues" evidence="7">
    <location>
        <begin position="517"/>
        <end position="526"/>
    </location>
</feature>
<dbReference type="InterPro" id="IPR036864">
    <property type="entry name" value="Zn2-C6_fun-type_DNA-bd_sf"/>
</dbReference>
<feature type="region of interest" description="Disordered" evidence="7">
    <location>
        <begin position="505"/>
        <end position="636"/>
    </location>
</feature>
<accession>A0A439CS24</accession>
<protein>
    <recommendedName>
        <fullName evidence="8">Zn(2)-C6 fungal-type domain-containing protein</fullName>
    </recommendedName>
</protein>
<evidence type="ECO:0000256" key="3">
    <source>
        <dbReference type="ARBA" id="ARBA00023015"/>
    </source>
</evidence>
<dbReference type="Gene3D" id="4.10.240.10">
    <property type="entry name" value="Zn(2)-C6 fungal-type DNA-binding domain"/>
    <property type="match status" value="1"/>
</dbReference>
<keyword evidence="10" id="KW-1185">Reference proteome</keyword>
<dbReference type="PANTHER" id="PTHR47659">
    <property type="entry name" value="ZN(II)2CYS6 TRANSCRIPTION FACTOR (EUROFUNG)-RELATED"/>
    <property type="match status" value="1"/>
</dbReference>
<evidence type="ECO:0000256" key="2">
    <source>
        <dbReference type="ARBA" id="ARBA00022833"/>
    </source>
</evidence>
<feature type="region of interest" description="Disordered" evidence="7">
    <location>
        <begin position="18"/>
        <end position="133"/>
    </location>
</feature>
<keyword evidence="2" id="KW-0862">Zinc</keyword>
<dbReference type="SMART" id="SM00066">
    <property type="entry name" value="GAL4"/>
    <property type="match status" value="1"/>
</dbReference>
<reference evidence="9 10" key="1">
    <citation type="submission" date="2018-12" db="EMBL/GenBank/DDBJ databases">
        <title>Draft genome sequence of Xylaria grammica IHI A82.</title>
        <authorList>
            <person name="Buettner E."/>
            <person name="Kellner H."/>
        </authorList>
    </citation>
    <scope>NUCLEOTIDE SEQUENCE [LARGE SCALE GENOMIC DNA]</scope>
    <source>
        <strain evidence="9 10">IHI A82</strain>
    </source>
</reference>
<evidence type="ECO:0000256" key="7">
    <source>
        <dbReference type="SAM" id="MobiDB-lite"/>
    </source>
</evidence>
<dbReference type="PROSITE" id="PS50048">
    <property type="entry name" value="ZN2_CY6_FUNGAL_2"/>
    <property type="match status" value="1"/>
</dbReference>
<evidence type="ECO:0000256" key="6">
    <source>
        <dbReference type="ARBA" id="ARBA00023242"/>
    </source>
</evidence>
<evidence type="ECO:0000256" key="4">
    <source>
        <dbReference type="ARBA" id="ARBA00023125"/>
    </source>
</evidence>
<feature type="region of interest" description="Disordered" evidence="7">
    <location>
        <begin position="245"/>
        <end position="291"/>
    </location>
</feature>
<dbReference type="InterPro" id="IPR050335">
    <property type="entry name" value="ERT1_acuK_gluconeogen_tf"/>
</dbReference>
<comment type="caution">
    <text evidence="9">The sequence shown here is derived from an EMBL/GenBank/DDBJ whole genome shotgun (WGS) entry which is preliminary data.</text>
</comment>
<proteinExistence type="predicted"/>
<dbReference type="Proteomes" id="UP000286045">
    <property type="component" value="Unassembled WGS sequence"/>
</dbReference>